<feature type="non-terminal residue" evidence="1">
    <location>
        <position position="1"/>
    </location>
</feature>
<dbReference type="AlphaFoldDB" id="X1SYG4"/>
<comment type="caution">
    <text evidence="1">The sequence shown here is derived from an EMBL/GenBank/DDBJ whole genome shotgun (WGS) entry which is preliminary data.</text>
</comment>
<sequence>FSNTLISNSIENWIVGTIDDVEPGLVRVADNVENIEIIKY</sequence>
<evidence type="ECO:0000313" key="1">
    <source>
        <dbReference type="EMBL" id="GAI84181.1"/>
    </source>
</evidence>
<dbReference type="EMBL" id="BARW01005883">
    <property type="protein sequence ID" value="GAI84181.1"/>
    <property type="molecule type" value="Genomic_DNA"/>
</dbReference>
<reference evidence="1" key="1">
    <citation type="journal article" date="2014" name="Front. Microbiol.">
        <title>High frequency of phylogenetically diverse reductive dehalogenase-homologous genes in deep subseafloor sedimentary metagenomes.</title>
        <authorList>
            <person name="Kawai M."/>
            <person name="Futagami T."/>
            <person name="Toyoda A."/>
            <person name="Takaki Y."/>
            <person name="Nishi S."/>
            <person name="Hori S."/>
            <person name="Arai W."/>
            <person name="Tsubouchi T."/>
            <person name="Morono Y."/>
            <person name="Uchiyama I."/>
            <person name="Ito T."/>
            <person name="Fujiyama A."/>
            <person name="Inagaki F."/>
            <person name="Takami H."/>
        </authorList>
    </citation>
    <scope>NUCLEOTIDE SEQUENCE</scope>
    <source>
        <strain evidence="1">Expedition CK06-06</strain>
    </source>
</reference>
<gene>
    <name evidence="1" type="ORF">S12H4_12398</name>
</gene>
<organism evidence="1">
    <name type="scientific">marine sediment metagenome</name>
    <dbReference type="NCBI Taxonomy" id="412755"/>
    <lineage>
        <taxon>unclassified sequences</taxon>
        <taxon>metagenomes</taxon>
        <taxon>ecological metagenomes</taxon>
    </lineage>
</organism>
<protein>
    <submittedName>
        <fullName evidence="1">Uncharacterized protein</fullName>
    </submittedName>
</protein>
<name>X1SYG4_9ZZZZ</name>
<proteinExistence type="predicted"/>
<accession>X1SYG4</accession>